<sequence>MEILNKPIIVNSIKSNRKKIALFIIAIVLLVLIISYFTSVNNKILLYENQYINKAKQIVSTYNLKDVNIIMKFKGKYEGYRSYDLVIESNTFEKLEDKKKYELVKSLETISVSDSSFIVLKQVISDSNEYDIDVLSPNVLNKNNDEYYTNGIKYNDGNTDNITTSTYEKEPSEDDKAFAWTAAIKEVKERLKSPSTSEFPFSYNEQYIKEVETKTFVIKSYVDAENSFGAEIRSNFMVRIKRTGENTYNLIDVKIYD</sequence>
<reference evidence="1 2" key="1">
    <citation type="submission" date="2020-09" db="EMBL/GenBank/DDBJ databases">
        <title>Characterization and genome sequencing of Ruminiclostridium sp. nov. MA18.</title>
        <authorList>
            <person name="Rettenmaier R."/>
            <person name="Kowollik M.-L."/>
            <person name="Liebl W."/>
            <person name="Zverlov V."/>
        </authorList>
    </citation>
    <scope>NUCLEOTIDE SEQUENCE [LARGE SCALE GENOMIC DNA]</scope>
    <source>
        <strain evidence="1 2">MA18</strain>
    </source>
</reference>
<name>A0A4U7JFJ9_9FIRM</name>
<dbReference type="Proteomes" id="UP000306409">
    <property type="component" value="Chromosome"/>
</dbReference>
<accession>A0A4U7JFJ9</accession>
<dbReference type="RefSeq" id="WP_137697517.1">
    <property type="nucleotide sequence ID" value="NZ_CP061336.1"/>
</dbReference>
<keyword evidence="2" id="KW-1185">Reference proteome</keyword>
<dbReference type="OrthoDB" id="2310602at2"/>
<organism evidence="1 2">
    <name type="scientific">Ruminiclostridium herbifermentans</name>
    <dbReference type="NCBI Taxonomy" id="2488810"/>
    <lineage>
        <taxon>Bacteria</taxon>
        <taxon>Bacillati</taxon>
        <taxon>Bacillota</taxon>
        <taxon>Clostridia</taxon>
        <taxon>Eubacteriales</taxon>
        <taxon>Oscillospiraceae</taxon>
        <taxon>Ruminiclostridium</taxon>
    </lineage>
</organism>
<proteinExistence type="predicted"/>
<evidence type="ECO:0000313" key="1">
    <source>
        <dbReference type="EMBL" id="QNU67477.1"/>
    </source>
</evidence>
<gene>
    <name evidence="1" type="ORF">EHE19_002830</name>
</gene>
<protein>
    <submittedName>
        <fullName evidence="1">Uncharacterized protein</fullName>
    </submittedName>
</protein>
<dbReference type="KEGG" id="rher:EHE19_002830"/>
<dbReference type="AlphaFoldDB" id="A0A4U7JFJ9"/>
<evidence type="ECO:0000313" key="2">
    <source>
        <dbReference type="Proteomes" id="UP000306409"/>
    </source>
</evidence>
<dbReference type="EMBL" id="CP061336">
    <property type="protein sequence ID" value="QNU67477.1"/>
    <property type="molecule type" value="Genomic_DNA"/>
</dbReference>